<keyword evidence="6" id="KW-0418">Kinase</keyword>
<dbReference type="SUPFAM" id="SSF50341">
    <property type="entry name" value="CheW-like"/>
    <property type="match status" value="1"/>
</dbReference>
<dbReference type="EMBL" id="QFOT01000081">
    <property type="protein sequence ID" value="PZP55212.1"/>
    <property type="molecule type" value="Genomic_DNA"/>
</dbReference>
<dbReference type="InterPro" id="IPR001789">
    <property type="entry name" value="Sig_transdc_resp-reg_receiver"/>
</dbReference>
<dbReference type="InterPro" id="IPR002545">
    <property type="entry name" value="CheW-lke_dom"/>
</dbReference>
<name>A0A2W5HHT0_9BACT</name>
<comment type="catalytic activity">
    <reaction evidence="1">
        <text>ATP + protein L-histidine = ADP + protein N-phospho-L-histidine.</text>
        <dbReference type="EC" id="2.7.13.3"/>
    </reaction>
</comment>
<dbReference type="PANTHER" id="PTHR43395:SF1">
    <property type="entry name" value="CHEMOTAXIS PROTEIN CHEA"/>
    <property type="match status" value="1"/>
</dbReference>
<feature type="non-terminal residue" evidence="6">
    <location>
        <position position="1"/>
    </location>
</feature>
<dbReference type="SUPFAM" id="SSF52172">
    <property type="entry name" value="CheY-like"/>
    <property type="match status" value="1"/>
</dbReference>
<feature type="domain" description="Response regulatory" evidence="4">
    <location>
        <begin position="210"/>
        <end position="327"/>
    </location>
</feature>
<organism evidence="6 7">
    <name type="scientific">Micavibrio aeruginosavorus</name>
    <dbReference type="NCBI Taxonomy" id="349221"/>
    <lineage>
        <taxon>Bacteria</taxon>
        <taxon>Pseudomonadati</taxon>
        <taxon>Bdellovibrionota</taxon>
        <taxon>Bdellovibrionia</taxon>
        <taxon>Bdellovibrionales</taxon>
        <taxon>Pseudobdellovibrionaceae</taxon>
        <taxon>Micavibrio</taxon>
    </lineage>
</organism>
<dbReference type="GO" id="GO:0004673">
    <property type="term" value="F:protein histidine kinase activity"/>
    <property type="evidence" value="ECO:0007669"/>
    <property type="project" value="UniProtKB-EC"/>
</dbReference>
<dbReference type="GO" id="GO:0000160">
    <property type="term" value="P:phosphorelay signal transduction system"/>
    <property type="evidence" value="ECO:0007669"/>
    <property type="project" value="InterPro"/>
</dbReference>
<proteinExistence type="predicted"/>
<evidence type="ECO:0000259" key="5">
    <source>
        <dbReference type="PROSITE" id="PS50851"/>
    </source>
</evidence>
<dbReference type="Gene3D" id="2.30.30.40">
    <property type="entry name" value="SH3 Domains"/>
    <property type="match status" value="1"/>
</dbReference>
<dbReference type="InterPro" id="IPR011006">
    <property type="entry name" value="CheY-like_superfamily"/>
</dbReference>
<evidence type="ECO:0000259" key="4">
    <source>
        <dbReference type="PROSITE" id="PS50110"/>
    </source>
</evidence>
<dbReference type="PANTHER" id="PTHR43395">
    <property type="entry name" value="SENSOR HISTIDINE KINASE CHEA"/>
    <property type="match status" value="1"/>
</dbReference>
<comment type="caution">
    <text evidence="6">The sequence shown here is derived from an EMBL/GenBank/DDBJ whole genome shotgun (WGS) entry which is preliminary data.</text>
</comment>
<accession>A0A2W5HHT0</accession>
<dbReference type="PROSITE" id="PS50110">
    <property type="entry name" value="RESPONSE_REGULATORY"/>
    <property type="match status" value="1"/>
</dbReference>
<feature type="domain" description="CheW-like" evidence="5">
    <location>
        <begin position="58"/>
        <end position="186"/>
    </location>
</feature>
<dbReference type="InterPro" id="IPR036061">
    <property type="entry name" value="CheW-like_dom_sf"/>
</dbReference>
<feature type="modified residue" description="4-aspartylphosphate" evidence="3">
    <location>
        <position position="260"/>
    </location>
</feature>
<dbReference type="Pfam" id="PF00072">
    <property type="entry name" value="Response_reg"/>
    <property type="match status" value="1"/>
</dbReference>
<sequence>PVPKILKNIELFSGNTILGDGSVIMILDPNGIAKSTGDIETETATDNVSDAHHQGQIRTSLLLFKAGDEAPKAVPLSLISRLENVEIDKIEHAGGKMMVQYRGKLMTLMAFSQNVDLKSDAMKPLLVFSDRDTSIGIIVDEIVDIQEEYISIQSGTSSEGVIGSTIINEQATEIIDVGYYLKKLNANFFKNHGDEAFLSEHGKHDSGRRRLLLIDDSPFFRNMLTPLLSVAGYDVTSLESAHKALELAENGQKFDLIISDIEMPDMDGFEFASRVRAGREWQDTPLMALSSHATQKDMDHGLKVGFNKYVAKFDRDTLLNAINQTFIEGEVL</sequence>
<dbReference type="GO" id="GO:0006935">
    <property type="term" value="P:chemotaxis"/>
    <property type="evidence" value="ECO:0007669"/>
    <property type="project" value="InterPro"/>
</dbReference>
<gene>
    <name evidence="6" type="ORF">DI586_07540</name>
</gene>
<evidence type="ECO:0000256" key="2">
    <source>
        <dbReference type="ARBA" id="ARBA00012438"/>
    </source>
</evidence>
<dbReference type="PROSITE" id="PS50851">
    <property type="entry name" value="CHEW"/>
    <property type="match status" value="1"/>
</dbReference>
<dbReference type="AlphaFoldDB" id="A0A2W5HHT0"/>
<reference evidence="6 7" key="1">
    <citation type="submission" date="2017-08" db="EMBL/GenBank/DDBJ databases">
        <title>Infants hospitalized years apart are colonized by the same room-sourced microbial strains.</title>
        <authorList>
            <person name="Brooks B."/>
            <person name="Olm M.R."/>
            <person name="Firek B.A."/>
            <person name="Baker R."/>
            <person name="Thomas B.C."/>
            <person name="Morowitz M.J."/>
            <person name="Banfield J.F."/>
        </authorList>
    </citation>
    <scope>NUCLEOTIDE SEQUENCE [LARGE SCALE GENOMIC DNA]</scope>
    <source>
        <strain evidence="6">S2_006_000_R2_64</strain>
    </source>
</reference>
<dbReference type="EC" id="2.7.13.3" evidence="2"/>
<keyword evidence="6" id="KW-0808">Transferase</keyword>
<evidence type="ECO:0000313" key="6">
    <source>
        <dbReference type="EMBL" id="PZP55212.1"/>
    </source>
</evidence>
<evidence type="ECO:0000313" key="7">
    <source>
        <dbReference type="Proteomes" id="UP000249739"/>
    </source>
</evidence>
<dbReference type="Pfam" id="PF01584">
    <property type="entry name" value="CheW"/>
    <property type="match status" value="1"/>
</dbReference>
<protein>
    <recommendedName>
        <fullName evidence="2">histidine kinase</fullName>
        <ecNumber evidence="2">2.7.13.3</ecNumber>
    </recommendedName>
</protein>
<dbReference type="SMART" id="SM00448">
    <property type="entry name" value="REC"/>
    <property type="match status" value="1"/>
</dbReference>
<evidence type="ECO:0000256" key="1">
    <source>
        <dbReference type="ARBA" id="ARBA00000085"/>
    </source>
</evidence>
<evidence type="ECO:0000256" key="3">
    <source>
        <dbReference type="PROSITE-ProRule" id="PRU00169"/>
    </source>
</evidence>
<dbReference type="Proteomes" id="UP000249739">
    <property type="component" value="Unassembled WGS sequence"/>
</dbReference>
<keyword evidence="3" id="KW-0597">Phosphoprotein</keyword>
<dbReference type="InterPro" id="IPR051315">
    <property type="entry name" value="Bact_Chemotaxis_CheA"/>
</dbReference>
<dbReference type="Gene3D" id="3.40.50.2300">
    <property type="match status" value="1"/>
</dbReference>